<name>A0A137NV38_CONC2</name>
<dbReference type="Pfam" id="PF00067">
    <property type="entry name" value="p450"/>
    <property type="match status" value="1"/>
</dbReference>
<keyword evidence="2" id="KW-0479">Metal-binding</keyword>
<dbReference type="InterPro" id="IPR002401">
    <property type="entry name" value="Cyt_P450_E_grp-I"/>
</dbReference>
<keyword evidence="2" id="KW-0408">Iron</keyword>
<comment type="similarity">
    <text evidence="1">Belongs to the cytochrome P450 family.</text>
</comment>
<evidence type="ECO:0000313" key="3">
    <source>
        <dbReference type="EMBL" id="KXN66602.1"/>
    </source>
</evidence>
<evidence type="ECO:0000313" key="4">
    <source>
        <dbReference type="Proteomes" id="UP000070444"/>
    </source>
</evidence>
<dbReference type="AlphaFoldDB" id="A0A137NV38"/>
<reference evidence="3 4" key="1">
    <citation type="journal article" date="2015" name="Genome Biol. Evol.">
        <title>Phylogenomic analyses indicate that early fungi evolved digesting cell walls of algal ancestors of land plants.</title>
        <authorList>
            <person name="Chang Y."/>
            <person name="Wang S."/>
            <person name="Sekimoto S."/>
            <person name="Aerts A.L."/>
            <person name="Choi C."/>
            <person name="Clum A."/>
            <person name="LaButti K.M."/>
            <person name="Lindquist E.A."/>
            <person name="Yee Ngan C."/>
            <person name="Ohm R.A."/>
            <person name="Salamov A.A."/>
            <person name="Grigoriev I.V."/>
            <person name="Spatafora J.W."/>
            <person name="Berbee M.L."/>
        </authorList>
    </citation>
    <scope>NUCLEOTIDE SEQUENCE [LARGE SCALE GENOMIC DNA]</scope>
    <source>
        <strain evidence="3 4">NRRL 28638</strain>
    </source>
</reference>
<keyword evidence="4" id="KW-1185">Reference proteome</keyword>
<feature type="non-terminal residue" evidence="3">
    <location>
        <position position="1"/>
    </location>
</feature>
<dbReference type="PRINTS" id="PR00385">
    <property type="entry name" value="P450"/>
</dbReference>
<evidence type="ECO:0000256" key="1">
    <source>
        <dbReference type="ARBA" id="ARBA00010617"/>
    </source>
</evidence>
<dbReference type="InterPro" id="IPR001128">
    <property type="entry name" value="Cyt_P450"/>
</dbReference>
<feature type="non-terminal residue" evidence="3">
    <location>
        <position position="158"/>
    </location>
</feature>
<dbReference type="PRINTS" id="PR00463">
    <property type="entry name" value="EP450I"/>
</dbReference>
<feature type="binding site" description="axial binding residue" evidence="2">
    <location>
        <position position="156"/>
    </location>
    <ligand>
        <name>heme</name>
        <dbReference type="ChEBI" id="CHEBI:30413"/>
    </ligand>
    <ligandPart>
        <name>Fe</name>
        <dbReference type="ChEBI" id="CHEBI:18248"/>
    </ligandPart>
</feature>
<proteinExistence type="inferred from homology"/>
<dbReference type="InterPro" id="IPR036396">
    <property type="entry name" value="Cyt_P450_sf"/>
</dbReference>
<dbReference type="Proteomes" id="UP000070444">
    <property type="component" value="Unassembled WGS sequence"/>
</dbReference>
<dbReference type="GO" id="GO:0020037">
    <property type="term" value="F:heme binding"/>
    <property type="evidence" value="ECO:0007669"/>
    <property type="project" value="InterPro"/>
</dbReference>
<dbReference type="GO" id="GO:0005506">
    <property type="term" value="F:iron ion binding"/>
    <property type="evidence" value="ECO:0007669"/>
    <property type="project" value="InterPro"/>
</dbReference>
<dbReference type="PANTHER" id="PTHR24305:SF166">
    <property type="entry name" value="CYTOCHROME P450 12A4, MITOCHONDRIAL-RELATED"/>
    <property type="match status" value="1"/>
</dbReference>
<evidence type="ECO:0000256" key="2">
    <source>
        <dbReference type="PIRSR" id="PIRSR602401-1"/>
    </source>
</evidence>
<dbReference type="STRING" id="796925.A0A137NV38"/>
<dbReference type="OMA" id="WIEAKEY"/>
<keyword evidence="2" id="KW-0349">Heme</keyword>
<protein>
    <submittedName>
        <fullName evidence="3">Cytochrome P450</fullName>
    </submittedName>
</protein>
<gene>
    <name evidence="3" type="ORF">CONCODRAFT_29099</name>
</gene>
<dbReference type="OrthoDB" id="3945418at2759"/>
<dbReference type="Gene3D" id="1.10.630.10">
    <property type="entry name" value="Cytochrome P450"/>
    <property type="match status" value="1"/>
</dbReference>
<comment type="cofactor">
    <cofactor evidence="2">
        <name>heme</name>
        <dbReference type="ChEBI" id="CHEBI:30413"/>
    </cofactor>
</comment>
<dbReference type="GO" id="GO:0004497">
    <property type="term" value="F:monooxygenase activity"/>
    <property type="evidence" value="ECO:0007669"/>
    <property type="project" value="InterPro"/>
</dbReference>
<dbReference type="PANTHER" id="PTHR24305">
    <property type="entry name" value="CYTOCHROME P450"/>
    <property type="match status" value="1"/>
</dbReference>
<dbReference type="EMBL" id="KQ964706">
    <property type="protein sequence ID" value="KXN66602.1"/>
    <property type="molecule type" value="Genomic_DNA"/>
</dbReference>
<sequence>LSRKETIREVLVIIIGGMDTTAITCSWAFWLILSNPEVYKKAQEEVDKVFPDKNIPIDVTTCKTKMPIIEAILLETMRLYPVSAMPLIRNPPATGTTLSGYEIPPNTNVFMTNYAYHRNPELWENPDKFDYTRWLIDDNTQLKSQLMVFSQGPRGCPG</sequence>
<dbReference type="SUPFAM" id="SSF48264">
    <property type="entry name" value="Cytochrome P450"/>
    <property type="match status" value="1"/>
</dbReference>
<organism evidence="3 4">
    <name type="scientific">Conidiobolus coronatus (strain ATCC 28846 / CBS 209.66 / NRRL 28638)</name>
    <name type="common">Delacroixia coronata</name>
    <dbReference type="NCBI Taxonomy" id="796925"/>
    <lineage>
        <taxon>Eukaryota</taxon>
        <taxon>Fungi</taxon>
        <taxon>Fungi incertae sedis</taxon>
        <taxon>Zoopagomycota</taxon>
        <taxon>Entomophthoromycotina</taxon>
        <taxon>Entomophthoromycetes</taxon>
        <taxon>Entomophthorales</taxon>
        <taxon>Ancylistaceae</taxon>
        <taxon>Conidiobolus</taxon>
    </lineage>
</organism>
<accession>A0A137NV38</accession>
<dbReference type="InterPro" id="IPR050121">
    <property type="entry name" value="Cytochrome_P450_monoxygenase"/>
</dbReference>
<dbReference type="GO" id="GO:0016705">
    <property type="term" value="F:oxidoreductase activity, acting on paired donors, with incorporation or reduction of molecular oxygen"/>
    <property type="evidence" value="ECO:0007669"/>
    <property type="project" value="InterPro"/>
</dbReference>